<sequence length="332" mass="39239">MYTTDNSISLSRDLKREMKAFLPLEDLVSYLSDKLDMSPEEELDSKNFLRCHNYYSFSAFIKQVPDNLHKGKFQAAISLYEFNDWLSQFLFIFSGRLEQFIKSTFIESLCQQYNGKYQKGECYLDETIYENSELYNEFISIIEKHLSENQSLSIQHHIKNKGSKFPIWVLFQEMTFGETTRFISALKKEYREYWIDTTFLSTGVVNSKIHGEEIRSKLFGWVSATWYMRNRTAHHLRLYGQNFTIASPSFFSADLRQINKNAETKKKKTHNNDLFAYLLAMKNLIQHHSHSFVQDWNDFLMTLEEQLMEKSNIILSSKIGLPSNWKDILWIG</sequence>
<dbReference type="InterPro" id="IPR011664">
    <property type="entry name" value="Abi_system_AbiD/AbiF-like"/>
</dbReference>
<gene>
    <name evidence="1" type="ORF">SMIDD28_01666</name>
</gene>
<comment type="caution">
    <text evidence="1">The sequence shown here is derived from an EMBL/GenBank/DDBJ whole genome shotgun (WGS) entry which is preliminary data.</text>
</comment>
<reference evidence="1 2" key="1">
    <citation type="submission" date="2016-01" db="EMBL/GenBank/DDBJ databases">
        <title>Highly variable Streptococcus oralis are common among viridans streptococci isolated from primates.</title>
        <authorList>
            <person name="Denapaite D."/>
            <person name="Rieger M."/>
            <person name="Koendgen S."/>
            <person name="Brueckner R."/>
            <person name="Ochigava I."/>
            <person name="Kappeler P."/>
            <person name="Maetz-Rensing K."/>
            <person name="Leendertz F."/>
            <person name="Hakenbeck R."/>
        </authorList>
    </citation>
    <scope>NUCLEOTIDE SEQUENCE [LARGE SCALE GENOMIC DNA]</scope>
    <source>
        <strain evidence="1 2">DD28</strain>
    </source>
</reference>
<dbReference type="PATRIC" id="fig|28037.234.peg.1744"/>
<dbReference type="Proteomes" id="UP000070136">
    <property type="component" value="Unassembled WGS sequence"/>
</dbReference>
<protein>
    <submittedName>
        <fullName evidence="1">Abortive infection bacteriophage resistance protein</fullName>
    </submittedName>
</protein>
<proteinExistence type="predicted"/>
<evidence type="ECO:0000313" key="2">
    <source>
        <dbReference type="Proteomes" id="UP000070136"/>
    </source>
</evidence>
<accession>A0A139Q4H5</accession>
<organism evidence="1 2">
    <name type="scientific">Streptococcus mitis</name>
    <dbReference type="NCBI Taxonomy" id="28037"/>
    <lineage>
        <taxon>Bacteria</taxon>
        <taxon>Bacillati</taxon>
        <taxon>Bacillota</taxon>
        <taxon>Bacilli</taxon>
        <taxon>Lactobacillales</taxon>
        <taxon>Streptococcaceae</taxon>
        <taxon>Streptococcus</taxon>
        <taxon>Streptococcus mitis group</taxon>
    </lineage>
</organism>
<dbReference type="EMBL" id="LQOA01000046">
    <property type="protein sequence ID" value="KXT97438.1"/>
    <property type="molecule type" value="Genomic_DNA"/>
</dbReference>
<dbReference type="Pfam" id="PF07751">
    <property type="entry name" value="Abi_2"/>
    <property type="match status" value="1"/>
</dbReference>
<dbReference type="RefSeq" id="WP_196756369.1">
    <property type="nucleotide sequence ID" value="NZ_KQ970263.1"/>
</dbReference>
<dbReference type="AlphaFoldDB" id="A0A139Q4H5"/>
<evidence type="ECO:0000313" key="1">
    <source>
        <dbReference type="EMBL" id="KXT97438.1"/>
    </source>
</evidence>
<name>A0A139Q4H5_STRMT</name>